<comment type="caution">
    <text evidence="2">The sequence shown here is derived from an EMBL/GenBank/DDBJ whole genome shotgun (WGS) entry which is preliminary data.</text>
</comment>
<feature type="transmembrane region" description="Helical" evidence="1">
    <location>
        <begin position="21"/>
        <end position="41"/>
    </location>
</feature>
<evidence type="ECO:0000256" key="1">
    <source>
        <dbReference type="SAM" id="Phobius"/>
    </source>
</evidence>
<reference evidence="3" key="1">
    <citation type="submission" date="2022-10" db="EMBL/GenBank/DDBJ databases">
        <title>Genome assembly of Pristionchus species.</title>
        <authorList>
            <person name="Yoshida K."/>
            <person name="Sommer R.J."/>
        </authorList>
    </citation>
    <scope>NUCLEOTIDE SEQUENCE [LARGE SCALE GENOMIC DNA]</scope>
    <source>
        <strain evidence="3">RS5460</strain>
    </source>
</reference>
<sequence length="211" mass="23939">FRSGLSRSITRFWTPKHWISLAVFVNVLYVAGFMGVCLLAFTPYDETRTLVPPEIRELYGTDLQAPTSGFVVVSVRRPDPITGQLVVHAPSVISLSLLLFMFGGTGIVIIYCIWRINAVIRCADTDLTGQTRKMQADLFHALLIQSAVPVLFSYLPLATILTFGPLTESYDTVFCLIFLSTYYQTFLVLAYHYVYRLVTLTRYYLFGDNYE</sequence>
<proteinExistence type="predicted"/>
<dbReference type="Proteomes" id="UP001328107">
    <property type="component" value="Unassembled WGS sequence"/>
</dbReference>
<evidence type="ECO:0008006" key="4">
    <source>
        <dbReference type="Google" id="ProtNLM"/>
    </source>
</evidence>
<dbReference type="PANTHER" id="PTHR22943:SF248">
    <property type="entry name" value="SEVEN TM RECEPTOR"/>
    <property type="match status" value="1"/>
</dbReference>
<keyword evidence="1" id="KW-1133">Transmembrane helix</keyword>
<keyword evidence="3" id="KW-1185">Reference proteome</keyword>
<gene>
    <name evidence="2" type="ORF">PMAYCL1PPCAC_16216</name>
</gene>
<feature type="transmembrane region" description="Helical" evidence="1">
    <location>
        <begin position="170"/>
        <end position="194"/>
    </location>
</feature>
<evidence type="ECO:0000313" key="2">
    <source>
        <dbReference type="EMBL" id="GMR46021.1"/>
    </source>
</evidence>
<protein>
    <recommendedName>
        <fullName evidence="4">G protein-coupled receptor</fullName>
    </recommendedName>
</protein>
<dbReference type="AlphaFoldDB" id="A0AAN5HZK4"/>
<name>A0AAN5HZK4_9BILA</name>
<keyword evidence="1" id="KW-0812">Transmembrane</keyword>
<evidence type="ECO:0000313" key="3">
    <source>
        <dbReference type="Proteomes" id="UP001328107"/>
    </source>
</evidence>
<dbReference type="Pfam" id="PF10326">
    <property type="entry name" value="7TM_GPCR_Str"/>
    <property type="match status" value="1"/>
</dbReference>
<feature type="transmembrane region" description="Helical" evidence="1">
    <location>
        <begin position="142"/>
        <end position="164"/>
    </location>
</feature>
<accession>A0AAN5HZK4</accession>
<organism evidence="2 3">
    <name type="scientific">Pristionchus mayeri</name>
    <dbReference type="NCBI Taxonomy" id="1317129"/>
    <lineage>
        <taxon>Eukaryota</taxon>
        <taxon>Metazoa</taxon>
        <taxon>Ecdysozoa</taxon>
        <taxon>Nematoda</taxon>
        <taxon>Chromadorea</taxon>
        <taxon>Rhabditida</taxon>
        <taxon>Rhabditina</taxon>
        <taxon>Diplogasteromorpha</taxon>
        <taxon>Diplogasteroidea</taxon>
        <taxon>Neodiplogasteridae</taxon>
        <taxon>Pristionchus</taxon>
    </lineage>
</organism>
<dbReference type="EMBL" id="BTRK01000004">
    <property type="protein sequence ID" value="GMR46021.1"/>
    <property type="molecule type" value="Genomic_DNA"/>
</dbReference>
<keyword evidence="1" id="KW-0472">Membrane</keyword>
<feature type="transmembrane region" description="Helical" evidence="1">
    <location>
        <begin position="92"/>
        <end position="114"/>
    </location>
</feature>
<dbReference type="PANTHER" id="PTHR22943">
    <property type="entry name" value="7-TRANSMEMBRANE DOMAIN RECEPTOR C.ELEGANS"/>
    <property type="match status" value="1"/>
</dbReference>
<feature type="non-terminal residue" evidence="2">
    <location>
        <position position="1"/>
    </location>
</feature>
<dbReference type="InterPro" id="IPR019428">
    <property type="entry name" value="7TM_GPCR_serpentine_rcpt_Str"/>
</dbReference>